<dbReference type="GO" id="GO:0008830">
    <property type="term" value="F:dTDP-4-dehydrorhamnose 3,5-epimerase activity"/>
    <property type="evidence" value="ECO:0007669"/>
    <property type="project" value="UniProtKB-EC"/>
</dbReference>
<evidence type="ECO:0000256" key="3">
    <source>
        <dbReference type="ARBA" id="ARBA00012098"/>
    </source>
</evidence>
<dbReference type="CDD" id="cd00438">
    <property type="entry name" value="cupin_RmlC"/>
    <property type="match status" value="1"/>
</dbReference>
<dbReference type="EMBL" id="CABEEZ010000029">
    <property type="protein sequence ID" value="VTR22593.1"/>
    <property type="molecule type" value="Genomic_DNA"/>
</dbReference>
<feature type="site" description="Participates in a stacking interaction with the thymidine ring of dTDP-4-oxo-6-deoxyglucose" evidence="8">
    <location>
        <position position="65"/>
    </location>
</feature>
<reference evidence="9" key="1">
    <citation type="submission" date="2019-05" db="EMBL/GenBank/DDBJ databases">
        <authorList>
            <consortium name="Pathogen Informatics"/>
        </authorList>
    </citation>
    <scope>NUCLEOTIDE SEQUENCE [LARGE SCALE GENOMIC DNA]</scope>
    <source>
        <strain evidence="9">NCTC12965</strain>
    </source>
</reference>
<evidence type="ECO:0000256" key="5">
    <source>
        <dbReference type="ARBA" id="ARBA00029758"/>
    </source>
</evidence>
<dbReference type="SUPFAM" id="SSF51182">
    <property type="entry name" value="RmlC-like cupins"/>
    <property type="match status" value="1"/>
</dbReference>
<dbReference type="InterPro" id="IPR000888">
    <property type="entry name" value="RmlC-like"/>
</dbReference>
<evidence type="ECO:0000256" key="4">
    <source>
        <dbReference type="ARBA" id="ARBA00019595"/>
    </source>
</evidence>
<dbReference type="GO" id="GO:0005829">
    <property type="term" value="C:cytosol"/>
    <property type="evidence" value="ECO:0007669"/>
    <property type="project" value="TreeGrafter"/>
</dbReference>
<evidence type="ECO:0000256" key="7">
    <source>
        <dbReference type="ARBA" id="ARBA00033311"/>
    </source>
</evidence>
<comment type="catalytic activity">
    <reaction evidence="1">
        <text>dTDP-4-dehydro-6-deoxy-alpha-D-glucose = dTDP-4-dehydro-beta-L-rhamnose</text>
        <dbReference type="Rhea" id="RHEA:16969"/>
        <dbReference type="ChEBI" id="CHEBI:57649"/>
        <dbReference type="ChEBI" id="CHEBI:62830"/>
        <dbReference type="EC" id="5.1.3.13"/>
    </reaction>
</comment>
<dbReference type="InterPro" id="IPR011051">
    <property type="entry name" value="RmlC_Cupin_sf"/>
</dbReference>
<sequence>MRVVRGEVFDVAVDIRPGSPTYGAWEGVILSEENKTQFWVPPGLAHGFVVLSDVADFEYKCTDYYNPAHEGCLLWNDPAVGIEWPFREPATF</sequence>
<accession>A0A4U9TSG2</accession>
<dbReference type="InterPro" id="IPR014710">
    <property type="entry name" value="RmlC-like_jellyroll"/>
</dbReference>
<keyword evidence="9" id="KW-0413">Isomerase</keyword>
<dbReference type="GO" id="GO:0000271">
    <property type="term" value="P:polysaccharide biosynthetic process"/>
    <property type="evidence" value="ECO:0007669"/>
    <property type="project" value="TreeGrafter"/>
</dbReference>
<organism evidence="9">
    <name type="scientific">Serratia fonticola</name>
    <dbReference type="NCBI Taxonomy" id="47917"/>
    <lineage>
        <taxon>Bacteria</taxon>
        <taxon>Pseudomonadati</taxon>
        <taxon>Pseudomonadota</taxon>
        <taxon>Gammaproteobacteria</taxon>
        <taxon>Enterobacterales</taxon>
        <taxon>Yersiniaceae</taxon>
        <taxon>Serratia</taxon>
    </lineage>
</organism>
<dbReference type="AlphaFoldDB" id="A0A4U9TSG2"/>
<evidence type="ECO:0000256" key="8">
    <source>
        <dbReference type="PIRSR" id="PIRSR600888-3"/>
    </source>
</evidence>
<comment type="function">
    <text evidence="2">Catalyzes the epimerization of the C3' and C5'positions of dTDP-6-deoxy-D-xylo-4-hexulose, forming dTDP-6-deoxy-L-lyxo-4-hexulose.</text>
</comment>
<evidence type="ECO:0000313" key="9">
    <source>
        <dbReference type="EMBL" id="VTR22593.1"/>
    </source>
</evidence>
<dbReference type="GO" id="GO:0019305">
    <property type="term" value="P:dTDP-rhamnose biosynthetic process"/>
    <property type="evidence" value="ECO:0007669"/>
    <property type="project" value="TreeGrafter"/>
</dbReference>
<evidence type="ECO:0000256" key="1">
    <source>
        <dbReference type="ARBA" id="ARBA00001298"/>
    </source>
</evidence>
<evidence type="ECO:0000256" key="6">
    <source>
        <dbReference type="ARBA" id="ARBA00031424"/>
    </source>
</evidence>
<name>A0A4U9TSG2_SERFO</name>
<dbReference type="PANTHER" id="PTHR21047:SF2">
    <property type="entry name" value="THYMIDINE DIPHOSPHO-4-KETO-RHAMNOSE 3,5-EPIMERASE"/>
    <property type="match status" value="1"/>
</dbReference>
<dbReference type="Gene3D" id="2.60.120.10">
    <property type="entry name" value="Jelly Rolls"/>
    <property type="match status" value="1"/>
</dbReference>
<dbReference type="PANTHER" id="PTHR21047">
    <property type="entry name" value="DTDP-6-DEOXY-D-GLUCOSE-3,5 EPIMERASE"/>
    <property type="match status" value="1"/>
</dbReference>
<dbReference type="Pfam" id="PF00908">
    <property type="entry name" value="dTDP_sugar_isom"/>
    <property type="match status" value="1"/>
</dbReference>
<gene>
    <name evidence="9" type="primary">rfbC_3</name>
    <name evidence="9" type="ORF">NCTC12965_01548</name>
</gene>
<evidence type="ECO:0000256" key="2">
    <source>
        <dbReference type="ARBA" id="ARBA00001997"/>
    </source>
</evidence>
<protein>
    <recommendedName>
        <fullName evidence="4">dTDP-4-dehydrorhamnose 3,5-epimerase</fullName>
        <ecNumber evidence="3">5.1.3.13</ecNumber>
    </recommendedName>
    <alternativeName>
        <fullName evidence="6">Thymidine diphospho-4-keto-rhamnose 3,5-epimerase</fullName>
    </alternativeName>
    <alternativeName>
        <fullName evidence="5">dTDP-4-keto-6-deoxyglucose 3,5-epimerase</fullName>
    </alternativeName>
    <alternativeName>
        <fullName evidence="7">dTDP-6-deoxy-D-xylo-4-hexulose 3,5-epimerase</fullName>
    </alternativeName>
</protein>
<proteinExistence type="predicted"/>
<dbReference type="EC" id="5.1.3.13" evidence="3"/>